<reference evidence="5" key="1">
    <citation type="submission" date="2019-03" db="EMBL/GenBank/DDBJ databases">
        <title>Whole genome sequencing of Borrelia miyamotoi strains isolated at the Russian territory.</title>
        <authorList>
            <person name="Kuleshov K.V."/>
            <person name="Platonov A.E."/>
            <person name="Goptar I.A."/>
            <person name="Shipulin G.A."/>
            <person name="Markelov M.L."/>
            <person name="Koetsveld J."/>
            <person name="Kolyasnikova N.M."/>
            <person name="Sarksyan D.S."/>
            <person name="Toporkova M.G."/>
            <person name="Hovius J.W."/>
        </authorList>
    </citation>
    <scope>NUCLEOTIDE SEQUENCE [LARGE SCALE GENOMIC DNA]</scope>
    <source>
        <strain evidence="5">Yekat-76</strain>
    </source>
</reference>
<evidence type="ECO:0000313" key="4">
    <source>
        <dbReference type="Proteomes" id="UP000230633"/>
    </source>
</evidence>
<protein>
    <submittedName>
        <fullName evidence="3">HPF/RaiA family ribosome-associated protein</fullName>
    </submittedName>
</protein>
<evidence type="ECO:0000256" key="1">
    <source>
        <dbReference type="SAM" id="MobiDB-lite"/>
    </source>
</evidence>
<dbReference type="InterPro" id="IPR003489">
    <property type="entry name" value="RHF/RaiA"/>
</dbReference>
<proteinExistence type="predicted"/>
<dbReference type="GeneID" id="75118152"/>
<feature type="compositionally biased region" description="Basic and acidic residues" evidence="1">
    <location>
        <begin position="88"/>
        <end position="97"/>
    </location>
</feature>
<dbReference type="Proteomes" id="UP000230633">
    <property type="component" value="Chromosome"/>
</dbReference>
<accession>A0AAP9CG61</accession>
<feature type="region of interest" description="Disordered" evidence="1">
    <location>
        <begin position="86"/>
        <end position="109"/>
    </location>
</feature>
<sequence>MEPKIQTINYHLSNNTKNFIVKKLEKLGDHIKQNSESLKITIKKENDIFHIDAHLHFNWGKRIHITEEGKELYALTEGLIERLQNTANKEKSKKETSNKQVKINANNDN</sequence>
<dbReference type="Proteomes" id="UP000291995">
    <property type="component" value="Chromosome"/>
</dbReference>
<evidence type="ECO:0000313" key="3">
    <source>
        <dbReference type="EMBL" id="QBK61949.2"/>
    </source>
</evidence>
<dbReference type="EMBL" id="CP024333">
    <property type="protein sequence ID" value="ATQ15959.2"/>
    <property type="molecule type" value="Genomic_DNA"/>
</dbReference>
<dbReference type="EMBL" id="CP036557">
    <property type="protein sequence ID" value="QBK61949.2"/>
    <property type="molecule type" value="Genomic_DNA"/>
</dbReference>
<keyword evidence="4" id="KW-1185">Reference proteome</keyword>
<dbReference type="Pfam" id="PF02482">
    <property type="entry name" value="Ribosomal_S30AE"/>
    <property type="match status" value="1"/>
</dbReference>
<evidence type="ECO:0000313" key="2">
    <source>
        <dbReference type="EMBL" id="ATQ15959.2"/>
    </source>
</evidence>
<dbReference type="SUPFAM" id="SSF69754">
    <property type="entry name" value="Ribosome binding protein Y (YfiA homologue)"/>
    <property type="match status" value="1"/>
</dbReference>
<gene>
    <name evidence="2" type="ORF">CNO13_02035</name>
    <name evidence="3" type="ORF">EZU67_02035</name>
</gene>
<evidence type="ECO:0000313" key="5">
    <source>
        <dbReference type="Proteomes" id="UP000291995"/>
    </source>
</evidence>
<dbReference type="Gene3D" id="3.30.160.100">
    <property type="entry name" value="Ribosome hibernation promotion factor-like"/>
    <property type="match status" value="1"/>
</dbReference>
<feature type="compositionally biased region" description="Polar residues" evidence="1">
    <location>
        <begin position="100"/>
        <end position="109"/>
    </location>
</feature>
<name>A0AAP9CG61_9SPIR</name>
<dbReference type="RefSeq" id="WP_025443715.1">
    <property type="nucleotide sequence ID" value="NZ_AP024371.1"/>
</dbReference>
<organism evidence="3 5">
    <name type="scientific">Borrelia miyamotoi</name>
    <dbReference type="NCBI Taxonomy" id="47466"/>
    <lineage>
        <taxon>Bacteria</taxon>
        <taxon>Pseudomonadati</taxon>
        <taxon>Spirochaetota</taxon>
        <taxon>Spirochaetia</taxon>
        <taxon>Spirochaetales</taxon>
        <taxon>Borreliaceae</taxon>
        <taxon>Borrelia</taxon>
    </lineage>
</organism>
<reference evidence="3" key="2">
    <citation type="submission" date="2022-12" db="EMBL/GenBank/DDBJ databases">
        <title>Whole genome sequencing of Borrelia miyamotoi strains isolated at the Russian territory.</title>
        <authorList>
            <person name="Kuleshov K.V."/>
            <person name="Platonov A.E."/>
            <person name="Goptar I.A."/>
            <person name="Shipulin G.A."/>
            <person name="Markelov M.L."/>
            <person name="Koetsveld J."/>
            <person name="Kolyasnikova N.M."/>
            <person name="Sarksyan D.S."/>
            <person name="Toporkova M.G."/>
            <person name="Hovius J.W."/>
        </authorList>
    </citation>
    <scope>NUCLEOTIDE SEQUENCE</scope>
    <source>
        <strain evidence="2 4">Yekat-1</strain>
        <strain evidence="3">Yekat-76</strain>
    </source>
</reference>
<dbReference type="InterPro" id="IPR036567">
    <property type="entry name" value="RHF-like"/>
</dbReference>
<dbReference type="AlphaFoldDB" id="A0AAP9CG61"/>